<name>A0A2S8BRX9_9MYCO</name>
<proteinExistence type="predicted"/>
<protein>
    <submittedName>
        <fullName evidence="2">Uncharacterized protein</fullName>
    </submittedName>
</protein>
<comment type="caution">
    <text evidence="2">The sequence shown here is derived from an EMBL/GenBank/DDBJ whole genome shotgun (WGS) entry which is preliminary data.</text>
</comment>
<evidence type="ECO:0000313" key="2">
    <source>
        <dbReference type="EMBL" id="PQM49409.1"/>
    </source>
</evidence>
<feature type="region of interest" description="Disordered" evidence="1">
    <location>
        <begin position="179"/>
        <end position="217"/>
    </location>
</feature>
<organism evidence="2 3">
    <name type="scientific">Mycobacterium talmoniae</name>
    <dbReference type="NCBI Taxonomy" id="1858794"/>
    <lineage>
        <taxon>Bacteria</taxon>
        <taxon>Bacillati</taxon>
        <taxon>Actinomycetota</taxon>
        <taxon>Actinomycetes</taxon>
        <taxon>Mycobacteriales</taxon>
        <taxon>Mycobacteriaceae</taxon>
        <taxon>Mycobacterium</taxon>
    </lineage>
</organism>
<dbReference type="PANTHER" id="PTHR37449">
    <property type="match status" value="1"/>
</dbReference>
<evidence type="ECO:0000256" key="1">
    <source>
        <dbReference type="SAM" id="MobiDB-lite"/>
    </source>
</evidence>
<reference evidence="2 3" key="1">
    <citation type="journal article" date="2017" name="Int. J. Syst. Evol. Microbiol.">
        <title>Mycobacterium talmoniae sp. nov., a slowly growing mycobacterium isolated from human respiratory samples.</title>
        <authorList>
            <person name="Davidson R.M."/>
            <person name="DeGroote M.A."/>
            <person name="Marola J.L."/>
            <person name="Buss S."/>
            <person name="Jones V."/>
            <person name="McNeil M.R."/>
            <person name="Freifeld A.G."/>
            <person name="Elaine Epperson L."/>
            <person name="Hasan N.A."/>
            <person name="Jackson M."/>
            <person name="Iwen P.C."/>
            <person name="Salfinger M."/>
            <person name="Strong M."/>
        </authorList>
    </citation>
    <scope>NUCLEOTIDE SEQUENCE [LARGE SCALE GENOMIC DNA]</scope>
    <source>
        <strain evidence="2 3">ATCC BAA-2683</strain>
    </source>
</reference>
<accession>A0A2S8BRX9</accession>
<dbReference type="Proteomes" id="UP000238296">
    <property type="component" value="Unassembled WGS sequence"/>
</dbReference>
<dbReference type="AlphaFoldDB" id="A0A2S8BRX9"/>
<dbReference type="PANTHER" id="PTHR37449:SF1">
    <property type="entry name" value="OS02G0159950 PROTEIN"/>
    <property type="match status" value="1"/>
</dbReference>
<gene>
    <name evidence="2" type="ORF">C1Y40_00369</name>
</gene>
<feature type="compositionally biased region" description="Low complexity" evidence="1">
    <location>
        <begin position="201"/>
        <end position="212"/>
    </location>
</feature>
<evidence type="ECO:0000313" key="3">
    <source>
        <dbReference type="Proteomes" id="UP000238296"/>
    </source>
</evidence>
<dbReference type="EMBL" id="PPEA01000062">
    <property type="protein sequence ID" value="PQM49409.1"/>
    <property type="molecule type" value="Genomic_DNA"/>
</dbReference>
<sequence>MIFFSSSLITRPLRRGPPITRSTASSSASPVITVPFSRAVSSAASLMTLARSAPDMPTVRLASPSRSASGAIGLPLACTRSTALRPARSGLDTGICRSKRPGRSSAGSRMSGRLVAAINMTPARSPNPSISTSSWFSVCSRSSWPPPSPAPRCRPTASISSTKMMHGLFCLACSNRSRTREAPTPTNISTKSEPEMVKNGTPASPATARASSVLPVPGGPYSSTPLGILAPSA</sequence>